<dbReference type="STRING" id="1838285.SCAL_000883"/>
<dbReference type="InterPro" id="IPR036522">
    <property type="entry name" value="MoaC_sf"/>
</dbReference>
<dbReference type="InterPro" id="IPR050105">
    <property type="entry name" value="MoCo_biosynth_MoaA/MoaC"/>
</dbReference>
<reference evidence="6" key="1">
    <citation type="submission" date="2016-05" db="EMBL/GenBank/DDBJ databases">
        <title>Microbial consortia oxidize butane by reversing methanogenesis.</title>
        <authorList>
            <person name="Laso-Perez R."/>
            <person name="Richter M."/>
            <person name="Wegener G."/>
            <person name="Musat F."/>
        </authorList>
    </citation>
    <scope>NUCLEOTIDE SEQUENCE [LARGE SCALE GENOMIC DNA]</scope>
    <source>
        <strain evidence="6">BOX2</strain>
    </source>
</reference>
<dbReference type="AlphaFoldDB" id="A0A1F2PAG7"/>
<dbReference type="Pfam" id="PF01967">
    <property type="entry name" value="MoaC"/>
    <property type="match status" value="1"/>
</dbReference>
<dbReference type="InterPro" id="IPR002820">
    <property type="entry name" value="Mopterin_CF_biosynth-C_dom"/>
</dbReference>
<accession>A0A1F2PAG7</accession>
<evidence type="ECO:0000256" key="2">
    <source>
        <dbReference type="ARBA" id="ARBA00023150"/>
    </source>
</evidence>
<keyword evidence="7" id="KW-1185">Reference proteome</keyword>
<keyword evidence="3 4" id="KW-0456">Lyase</keyword>
<dbReference type="HAMAP" id="MF_01224_A">
    <property type="entry name" value="MoaC_A"/>
    <property type="match status" value="1"/>
</dbReference>
<dbReference type="NCBIfam" id="NF008999">
    <property type="entry name" value="PRK12343.1"/>
    <property type="match status" value="1"/>
</dbReference>
<dbReference type="SUPFAM" id="SSF55040">
    <property type="entry name" value="Molybdenum cofactor biosynthesis protein C, MoaC"/>
    <property type="match status" value="1"/>
</dbReference>
<dbReference type="NCBIfam" id="TIGR00581">
    <property type="entry name" value="moaC"/>
    <property type="match status" value="1"/>
</dbReference>
<feature type="binding site" evidence="4">
    <location>
        <begin position="112"/>
        <end position="113"/>
    </location>
    <ligand>
        <name>substrate</name>
    </ligand>
</feature>
<gene>
    <name evidence="4" type="primary">moaC</name>
    <name evidence="6" type="ORF">SCAL_000883</name>
</gene>
<dbReference type="Proteomes" id="UP000186940">
    <property type="component" value="Unassembled WGS sequence"/>
</dbReference>
<comment type="function">
    <text evidence="4">Catalyzes the conversion of (8S)-3',8-cyclo-7,8-dihydroguanosine 5'-triphosphate to cyclic pyranopterin monophosphate (cPMP).</text>
</comment>
<evidence type="ECO:0000259" key="5">
    <source>
        <dbReference type="Pfam" id="PF01967"/>
    </source>
</evidence>
<comment type="similarity">
    <text evidence="4">Belongs to the MoaC family.</text>
</comment>
<comment type="pathway">
    <text evidence="1 4">Cofactor biosynthesis; molybdopterin biosynthesis.</text>
</comment>
<proteinExistence type="inferred from homology"/>
<dbReference type="GO" id="GO:0061799">
    <property type="term" value="F:cyclic pyranopterin monophosphate synthase activity"/>
    <property type="evidence" value="ECO:0007669"/>
    <property type="project" value="UniProtKB-UniRule"/>
</dbReference>
<organism evidence="6 7">
    <name type="scientific">Candidatus Syntropharchaeum caldarium</name>
    <dbReference type="NCBI Taxonomy" id="1838285"/>
    <lineage>
        <taxon>Archaea</taxon>
        <taxon>Methanobacteriati</taxon>
        <taxon>Methanobacteriota</taxon>
        <taxon>Stenosarchaea group</taxon>
        <taxon>Methanomicrobia</taxon>
        <taxon>Methanosarcinales</taxon>
        <taxon>ANME-2 cluster</taxon>
        <taxon>Candidatus Syntropharchaeum</taxon>
    </lineage>
</organism>
<protein>
    <recommendedName>
        <fullName evidence="4">Probable cyclic pyranopterin monophosphate synthase</fullName>
        <ecNumber evidence="4">4.6.1.17</ecNumber>
    </recommendedName>
    <alternativeName>
        <fullName evidence="4">Molybdenum cofactor biosynthesis protein C</fullName>
    </alternativeName>
</protein>
<dbReference type="InterPro" id="IPR023045">
    <property type="entry name" value="MoaC"/>
</dbReference>
<feature type="binding site" evidence="4">
    <location>
        <begin position="76"/>
        <end position="78"/>
    </location>
    <ligand>
        <name>substrate</name>
    </ligand>
</feature>
<dbReference type="PATRIC" id="fig|1838285.3.peg.892"/>
<name>A0A1F2PAG7_9EURY</name>
<dbReference type="EMBL" id="LYOS01000002">
    <property type="protein sequence ID" value="OFV68243.1"/>
    <property type="molecule type" value="Genomic_DNA"/>
</dbReference>
<dbReference type="Gene3D" id="3.30.70.640">
    <property type="entry name" value="Molybdopterin cofactor biosynthesis C (MoaC) domain"/>
    <property type="match status" value="1"/>
</dbReference>
<feature type="domain" description="Molybdopterin cofactor biosynthesis C (MoaC)" evidence="5">
    <location>
        <begin position="16"/>
        <end position="156"/>
    </location>
</feature>
<sequence length="158" mass="17193">MTAHAFSHITNDRAKMVDISDKAVSVRSARAVGSIKLRESTIQKIREGQVEKGNVLLTARIAGIMAVKNTPHVIPLCHQIPITDVDLEFDIEDDHITASATVKSVGKTGVEMDALNGVSTALLTIWDMVKSNEKDATGNYPETRIEEIRVESKVKGNA</sequence>
<evidence type="ECO:0000256" key="3">
    <source>
        <dbReference type="ARBA" id="ARBA00023239"/>
    </source>
</evidence>
<dbReference type="UniPathway" id="UPA00344"/>
<comment type="catalytic activity">
    <reaction evidence="4">
        <text>(8S)-3',8-cyclo-7,8-dihydroguanosine 5'-triphosphate = cyclic pyranopterin phosphate + diphosphate</text>
        <dbReference type="Rhea" id="RHEA:49580"/>
        <dbReference type="ChEBI" id="CHEBI:33019"/>
        <dbReference type="ChEBI" id="CHEBI:59648"/>
        <dbReference type="ChEBI" id="CHEBI:131766"/>
        <dbReference type="EC" id="4.6.1.17"/>
    </reaction>
</comment>
<evidence type="ECO:0000256" key="1">
    <source>
        <dbReference type="ARBA" id="ARBA00005046"/>
    </source>
</evidence>
<dbReference type="InterPro" id="IPR023047">
    <property type="entry name" value="Mo_CF_biosynth-C_arc"/>
</dbReference>
<keyword evidence="2 4" id="KW-0501">Molybdenum cofactor biosynthesis</keyword>
<dbReference type="EC" id="4.6.1.17" evidence="4"/>
<comment type="caution">
    <text evidence="6">The sequence shown here is derived from an EMBL/GenBank/DDBJ whole genome shotgun (WGS) entry which is preliminary data.</text>
</comment>
<dbReference type="PANTHER" id="PTHR22960">
    <property type="entry name" value="MOLYBDOPTERIN COFACTOR SYNTHESIS PROTEIN A"/>
    <property type="match status" value="1"/>
</dbReference>
<dbReference type="GO" id="GO:0006777">
    <property type="term" value="P:Mo-molybdopterin cofactor biosynthetic process"/>
    <property type="evidence" value="ECO:0007669"/>
    <property type="project" value="UniProtKB-UniRule"/>
</dbReference>
<evidence type="ECO:0000313" key="6">
    <source>
        <dbReference type="EMBL" id="OFV68243.1"/>
    </source>
</evidence>
<comment type="subunit">
    <text evidence="4">Homohexamer; trimer of dimers.</text>
</comment>
<feature type="active site" evidence="4">
    <location>
        <position position="127"/>
    </location>
</feature>
<evidence type="ECO:0000313" key="7">
    <source>
        <dbReference type="Proteomes" id="UP000186940"/>
    </source>
</evidence>
<dbReference type="CDD" id="cd01419">
    <property type="entry name" value="MoaC_A"/>
    <property type="match status" value="1"/>
</dbReference>
<evidence type="ECO:0000256" key="4">
    <source>
        <dbReference type="HAMAP-Rule" id="MF_01224"/>
    </source>
</evidence>